<dbReference type="RefSeq" id="WP_191829977.1">
    <property type="nucleotide sequence ID" value="NZ_JACYHB010000015.1"/>
</dbReference>
<comment type="similarity">
    <text evidence="4">Belongs to the metallo-dependent hydrolases superfamily. Adenosine and AMP deaminases family. Adenine deaminase type 2 subfamily.</text>
</comment>
<dbReference type="InterPro" id="IPR032466">
    <property type="entry name" value="Metal_Hydrolase"/>
</dbReference>
<evidence type="ECO:0000313" key="7">
    <source>
        <dbReference type="Proteomes" id="UP000610846"/>
    </source>
</evidence>
<proteinExistence type="inferred from homology"/>
<dbReference type="GO" id="GO:0000034">
    <property type="term" value="F:adenine deaminase activity"/>
    <property type="evidence" value="ECO:0007669"/>
    <property type="project" value="UniProtKB-UniRule"/>
</dbReference>
<accession>A0A927J1X7</accession>
<dbReference type="Gene3D" id="3.20.20.140">
    <property type="entry name" value="Metal-dependent hydrolases"/>
    <property type="match status" value="1"/>
</dbReference>
<evidence type="ECO:0000256" key="3">
    <source>
        <dbReference type="ARBA" id="ARBA00022833"/>
    </source>
</evidence>
<feature type="binding site" evidence="4">
    <location>
        <position position="23"/>
    </location>
    <ligand>
        <name>Zn(2+)</name>
        <dbReference type="ChEBI" id="CHEBI:29105"/>
        <note>catalytic</note>
    </ligand>
</feature>
<keyword evidence="4" id="KW-0546">Nucleotide metabolism</keyword>
<dbReference type="GO" id="GO:0006146">
    <property type="term" value="P:adenine catabolic process"/>
    <property type="evidence" value="ECO:0007669"/>
    <property type="project" value="UniProtKB-UniRule"/>
</dbReference>
<gene>
    <name evidence="6" type="ORF">IF651_15155</name>
</gene>
<evidence type="ECO:0000259" key="5">
    <source>
        <dbReference type="Pfam" id="PF00962"/>
    </source>
</evidence>
<comment type="cofactor">
    <cofactor evidence="4">
        <name>Zn(2+)</name>
        <dbReference type="ChEBI" id="CHEBI:29105"/>
    </cofactor>
    <text evidence="4">Binds 1 zinc ion per subunit.</text>
</comment>
<dbReference type="NCBIfam" id="TIGR01430">
    <property type="entry name" value="aden_deam"/>
    <property type="match status" value="1"/>
</dbReference>
<comment type="catalytic activity">
    <reaction evidence="4">
        <text>adenine + H2O + H(+) = hypoxanthine + NH4(+)</text>
        <dbReference type="Rhea" id="RHEA:23688"/>
        <dbReference type="ChEBI" id="CHEBI:15377"/>
        <dbReference type="ChEBI" id="CHEBI:15378"/>
        <dbReference type="ChEBI" id="CHEBI:16708"/>
        <dbReference type="ChEBI" id="CHEBI:17368"/>
        <dbReference type="ChEBI" id="CHEBI:28938"/>
        <dbReference type="EC" id="3.5.4.2"/>
    </reaction>
</comment>
<dbReference type="Pfam" id="PF00962">
    <property type="entry name" value="A_deaminase"/>
    <property type="match status" value="1"/>
</dbReference>
<dbReference type="Proteomes" id="UP000610846">
    <property type="component" value="Unassembled WGS sequence"/>
</dbReference>
<dbReference type="GO" id="GO:0008270">
    <property type="term" value="F:zinc ion binding"/>
    <property type="evidence" value="ECO:0007669"/>
    <property type="project" value="UniProtKB-UniRule"/>
</dbReference>
<feature type="site" description="Important for catalytic activity" evidence="4">
    <location>
        <position position="227"/>
    </location>
</feature>
<keyword evidence="1 4" id="KW-0479">Metal-binding</keyword>
<feature type="binding site" evidence="4">
    <location>
        <position position="21"/>
    </location>
    <ligand>
        <name>Zn(2+)</name>
        <dbReference type="ChEBI" id="CHEBI:29105"/>
        <note>catalytic</note>
    </ligand>
</feature>
<dbReference type="EC" id="3.5.4.2" evidence="4"/>
<evidence type="ECO:0000256" key="2">
    <source>
        <dbReference type="ARBA" id="ARBA00022801"/>
    </source>
</evidence>
<dbReference type="InterPro" id="IPR006330">
    <property type="entry name" value="Ado/ade_deaminase"/>
</dbReference>
<keyword evidence="2 4" id="KW-0378">Hydrolase</keyword>
<dbReference type="PANTHER" id="PTHR43114">
    <property type="entry name" value="ADENINE DEAMINASE"/>
    <property type="match status" value="1"/>
</dbReference>
<comment type="caution">
    <text evidence="4">Lacks conserved residue(s) required for the propagation of feature annotation.</text>
</comment>
<evidence type="ECO:0000256" key="1">
    <source>
        <dbReference type="ARBA" id="ARBA00022723"/>
    </source>
</evidence>
<evidence type="ECO:0000256" key="4">
    <source>
        <dbReference type="HAMAP-Rule" id="MF_01962"/>
    </source>
</evidence>
<sequence length="346" mass="37694">MALPTTPTREFITGLPKAELHLHLEGTLEPDLKLRLADRNGIDIGQSTVEDVRATYAFDSLASFLAVYYPAMEVLQTADDFYELADAYLARAAADGVKHVEMFFDPQAHTSRGVPFETVVTGYHRAAAEAPERHGVDAHLILCFLRDMSAESAAETLEASVPFRDRILGVGLDSDERGNPPEKFATVFARARDLGYRLTMHCDIDQAGSIDNIRTVLEQVVVDRVDHGTNVVEDPALVEVLLERGLGLTCCPISNSFVSDDMKATEIVGLLRSGVRVTVNSDDPAYFGGYVADNYLALAEAAGLTCEEVVRLARNSFAASWLGVAQRDAYLAEVDRYVASYGLDAG</sequence>
<name>A0A927J1X7_9MICO</name>
<dbReference type="AlphaFoldDB" id="A0A927J1X7"/>
<dbReference type="GO" id="GO:0005829">
    <property type="term" value="C:cytosol"/>
    <property type="evidence" value="ECO:0007669"/>
    <property type="project" value="TreeGrafter"/>
</dbReference>
<comment type="function">
    <text evidence="4">Catalyzes the hydrolytic deamination of adenine to hypoxanthine. Plays an important role in the purine salvage pathway and in nitrogen catabolism.</text>
</comment>
<keyword evidence="3 4" id="KW-0862">Zinc</keyword>
<comment type="caution">
    <text evidence="6">The sequence shown here is derived from an EMBL/GenBank/DDBJ whole genome shotgun (WGS) entry which is preliminary data.</text>
</comment>
<dbReference type="HAMAP" id="MF_01962">
    <property type="entry name" value="Adenine_deaminase"/>
    <property type="match status" value="1"/>
</dbReference>
<organism evidence="6 7">
    <name type="scientific">Cellulosimicrobium arenosum</name>
    <dbReference type="NCBI Taxonomy" id="2708133"/>
    <lineage>
        <taxon>Bacteria</taxon>
        <taxon>Bacillati</taxon>
        <taxon>Actinomycetota</taxon>
        <taxon>Actinomycetes</taxon>
        <taxon>Micrococcales</taxon>
        <taxon>Promicromonosporaceae</taxon>
        <taxon>Cellulosimicrobium</taxon>
    </lineage>
</organism>
<dbReference type="EMBL" id="JACYHB010000015">
    <property type="protein sequence ID" value="MBD8080393.1"/>
    <property type="molecule type" value="Genomic_DNA"/>
</dbReference>
<dbReference type="NCBIfam" id="NF006850">
    <property type="entry name" value="PRK09358.1-6"/>
    <property type="match status" value="1"/>
</dbReference>
<reference evidence="6" key="2">
    <citation type="submission" date="2020-09" db="EMBL/GenBank/DDBJ databases">
        <authorList>
            <person name="Yu Y."/>
        </authorList>
    </citation>
    <scope>NUCLEOTIDE SEQUENCE</scope>
    <source>
        <strain evidence="6">KCTC 49039</strain>
    </source>
</reference>
<feature type="binding site" evidence="4">
    <location>
        <position position="201"/>
    </location>
    <ligand>
        <name>Zn(2+)</name>
        <dbReference type="ChEBI" id="CHEBI:29105"/>
        <note>catalytic</note>
    </ligand>
</feature>
<dbReference type="InterPro" id="IPR028892">
    <property type="entry name" value="ADE"/>
</dbReference>
<reference evidence="6" key="1">
    <citation type="journal article" date="2018" name="Curr. Microbiol.">
        <title>Cellulosimicrobium arenosum sp. nov., Isolated from Marine Sediment Sand.</title>
        <authorList>
            <person name="Oh M."/>
            <person name="Kim J.H."/>
            <person name="Yoon J.H."/>
            <person name="Schumann P."/>
            <person name="Kim W."/>
        </authorList>
    </citation>
    <scope>NUCLEOTIDE SEQUENCE</scope>
    <source>
        <strain evidence="6">KCTC 49039</strain>
    </source>
</reference>
<dbReference type="PANTHER" id="PTHR43114:SF7">
    <property type="entry name" value="ADENOSINE DEAMINASE DOMAIN-CONTAINING PROTEIN"/>
    <property type="match status" value="1"/>
</dbReference>
<feature type="binding site" evidence="4">
    <location>
        <position position="283"/>
    </location>
    <ligand>
        <name>substrate</name>
    </ligand>
</feature>
<feature type="binding site" evidence="4">
    <location>
        <position position="282"/>
    </location>
    <ligand>
        <name>Zn(2+)</name>
        <dbReference type="ChEBI" id="CHEBI:29105"/>
        <note>catalytic</note>
    </ligand>
</feature>
<keyword evidence="7" id="KW-1185">Reference proteome</keyword>
<dbReference type="SUPFAM" id="SSF51556">
    <property type="entry name" value="Metallo-dependent hydrolases"/>
    <property type="match status" value="1"/>
</dbReference>
<dbReference type="InterPro" id="IPR001365">
    <property type="entry name" value="A_deaminase_dom"/>
</dbReference>
<protein>
    <recommendedName>
        <fullName evidence="4">Adenine deaminase</fullName>
        <shortName evidence="4">ADE</shortName>
        <ecNumber evidence="4">3.5.4.2</ecNumber>
    </recommendedName>
    <alternativeName>
        <fullName evidence="4">Adenine aminohydrolase</fullName>
        <shortName evidence="4">AAH</shortName>
    </alternativeName>
</protein>
<feature type="domain" description="Adenosine deaminase" evidence="5">
    <location>
        <begin position="16"/>
        <end position="336"/>
    </location>
</feature>
<dbReference type="GO" id="GO:0009117">
    <property type="term" value="P:nucleotide metabolic process"/>
    <property type="evidence" value="ECO:0007669"/>
    <property type="project" value="UniProtKB-KW"/>
</dbReference>
<dbReference type="GO" id="GO:0043103">
    <property type="term" value="P:hypoxanthine salvage"/>
    <property type="evidence" value="ECO:0007669"/>
    <property type="project" value="UniProtKB-UniRule"/>
</dbReference>
<evidence type="ECO:0000313" key="6">
    <source>
        <dbReference type="EMBL" id="MBD8080393.1"/>
    </source>
</evidence>